<evidence type="ECO:0000313" key="1">
    <source>
        <dbReference type="EMBL" id="KAL2911223.1"/>
    </source>
</evidence>
<gene>
    <name evidence="1" type="ORF">HK105_209307</name>
</gene>
<proteinExistence type="predicted"/>
<protein>
    <submittedName>
        <fullName evidence="1">Uncharacterized protein</fullName>
    </submittedName>
</protein>
<dbReference type="Gene3D" id="1.20.930.20">
    <property type="entry name" value="Adaptor protein Cbl, N-terminal domain"/>
    <property type="match status" value="1"/>
</dbReference>
<dbReference type="Proteomes" id="UP001527925">
    <property type="component" value="Unassembled WGS sequence"/>
</dbReference>
<sequence>MSTPTPTVATPLAADVSRRVGTPAAAQSPADQAVEAVGAAAGSLVKTKAAIDSVADKVAAMADMAKKVAGDNSPLAAAAVACKRVFAVGQSLPFVAPIFTVLQVIVDIELRAREADAKCSDLLERITFMVEQLSALESVTVPAPTEKVISRMEQVLKDAAALIGTYRKLGAIARRLNTGNKERFASCAKDIEACTNDLMVSLQIHQTAQLSILTRAVRVDEADEAADAFLKEHGGLEAVKSNPELVKLFASEIKVQVDDASLKELNSNIGDLIAQNRIEMESKFKESMSEAVADGIKSLAATMRDLEREEVFGCVQCGQSFRESTNAQGSCSFHESPDLMGKAHMCCNKVEPCKRAKHRSKHHCDYRYAAFFARTSQFFGYSDTIKWWARDEVKDFESRDEDQTFGIGRLLRWQTRTKVVDEALVVVHVGHVYPRSIGFYFDILSSDDLAAIAARIAADPAARTIYRVNSSDSGYTMGEWLVGPDGAICGVRMTAKPRTLDNPVVQVVRFNPSTMEMIGDIEHVSRGFVSFKPDRPYELPPPVFFGRRILSKPVRDRRTDFKTRTSSPDFDVLVSAQSNPALSVNTFFSSGKCDKFEATVMVFNKMSKAATIMSASAAFRLVGDPEYHDVAEFVFDEVKFPISIEPLKSLELKFAATVPLSDEDYQIGFRWWNRSVVARFRPLRMRLTLTDINDNQASFVMEYVFTPFRTSRPSSSSVATIEYHDWNTQAMFLESVEYGDGRSTIVQVSSTALDEVRLNRIVYTALKTGVSEVDLEITRDIDTCCIFKAWALVDLNCRRVYAFKLAMVPHESVRVKTGASMIVVACPDYGSNSETRPIQPAVESAALPELQPLPDDSEEQVIDDDFDDIDPFAEIKAKAAAAAAAAAAAVAGGELVGGVGGNIVIDSAAIGRAVGEALDARLSVIETNLERTATALEGLVAILKTLALKDSSESSVPPSPMQPPQRR</sequence>
<name>A0ABR4MVC7_9FUNG</name>
<dbReference type="InterPro" id="IPR059179">
    <property type="entry name" value="MLKL-like_MCAfunc"/>
</dbReference>
<accession>A0ABR4MVC7</accession>
<comment type="caution">
    <text evidence="1">The sequence shown here is derived from an EMBL/GenBank/DDBJ whole genome shotgun (WGS) entry which is preliminary data.</text>
</comment>
<keyword evidence="2" id="KW-1185">Reference proteome</keyword>
<dbReference type="EMBL" id="JADGIZ020000135">
    <property type="protein sequence ID" value="KAL2911223.1"/>
    <property type="molecule type" value="Genomic_DNA"/>
</dbReference>
<dbReference type="InterPro" id="IPR036537">
    <property type="entry name" value="Adaptor_Cbl_N_dom_sf"/>
</dbReference>
<dbReference type="CDD" id="cd21037">
    <property type="entry name" value="MLKL_NTD"/>
    <property type="match status" value="1"/>
</dbReference>
<reference evidence="1 2" key="1">
    <citation type="submission" date="2023-09" db="EMBL/GenBank/DDBJ databases">
        <title>Pangenome analysis of Batrachochytrium dendrobatidis and related Chytrids.</title>
        <authorList>
            <person name="Yacoub M.N."/>
            <person name="Stajich J.E."/>
            <person name="James T.Y."/>
        </authorList>
    </citation>
    <scope>NUCLEOTIDE SEQUENCE [LARGE SCALE GENOMIC DNA]</scope>
    <source>
        <strain evidence="1 2">JEL0888</strain>
    </source>
</reference>
<organism evidence="1 2">
    <name type="scientific">Polyrhizophydium stewartii</name>
    <dbReference type="NCBI Taxonomy" id="2732419"/>
    <lineage>
        <taxon>Eukaryota</taxon>
        <taxon>Fungi</taxon>
        <taxon>Fungi incertae sedis</taxon>
        <taxon>Chytridiomycota</taxon>
        <taxon>Chytridiomycota incertae sedis</taxon>
        <taxon>Chytridiomycetes</taxon>
        <taxon>Rhizophydiales</taxon>
        <taxon>Rhizophydiales incertae sedis</taxon>
        <taxon>Polyrhizophydium</taxon>
    </lineage>
</organism>
<evidence type="ECO:0000313" key="2">
    <source>
        <dbReference type="Proteomes" id="UP001527925"/>
    </source>
</evidence>